<evidence type="ECO:0000313" key="6">
    <source>
        <dbReference type="Ensembl" id="ENSPTEP00000042016.1"/>
    </source>
</evidence>
<keyword evidence="3" id="KW-0175">Coiled coil</keyword>
<organism evidence="6 7">
    <name type="scientific">Piliocolobus tephrosceles</name>
    <name type="common">Ugandan red Colobus</name>
    <dbReference type="NCBI Taxonomy" id="591936"/>
    <lineage>
        <taxon>Eukaryota</taxon>
        <taxon>Metazoa</taxon>
        <taxon>Chordata</taxon>
        <taxon>Craniata</taxon>
        <taxon>Vertebrata</taxon>
        <taxon>Euteleostomi</taxon>
        <taxon>Mammalia</taxon>
        <taxon>Eutheria</taxon>
        <taxon>Euarchontoglires</taxon>
        <taxon>Primates</taxon>
        <taxon>Haplorrhini</taxon>
        <taxon>Catarrhini</taxon>
        <taxon>Cercopithecidae</taxon>
        <taxon>Colobinae</taxon>
        <taxon>Piliocolobus</taxon>
    </lineage>
</organism>
<dbReference type="GO" id="GO:0031424">
    <property type="term" value="P:keratinization"/>
    <property type="evidence" value="ECO:0007669"/>
    <property type="project" value="TreeGrafter"/>
</dbReference>
<evidence type="ECO:0000259" key="5">
    <source>
        <dbReference type="Pfam" id="PF00038"/>
    </source>
</evidence>
<evidence type="ECO:0000256" key="3">
    <source>
        <dbReference type="ARBA" id="ARBA00023054"/>
    </source>
</evidence>
<dbReference type="PANTHER" id="PTHR45616">
    <property type="entry name" value="GATA-TYPE DOMAIN-CONTAINING PROTEIN"/>
    <property type="match status" value="1"/>
</dbReference>
<dbReference type="GO" id="GO:0030280">
    <property type="term" value="F:structural constituent of skin epidermis"/>
    <property type="evidence" value="ECO:0007669"/>
    <property type="project" value="TreeGrafter"/>
</dbReference>
<dbReference type="Proteomes" id="UP000694416">
    <property type="component" value="Unplaced"/>
</dbReference>
<feature type="region of interest" description="Disordered" evidence="4">
    <location>
        <begin position="40"/>
        <end position="66"/>
    </location>
</feature>
<dbReference type="Pfam" id="PF00038">
    <property type="entry name" value="Filament"/>
    <property type="match status" value="1"/>
</dbReference>
<reference evidence="6" key="1">
    <citation type="submission" date="2025-08" db="UniProtKB">
        <authorList>
            <consortium name="Ensembl"/>
        </authorList>
    </citation>
    <scope>IDENTIFICATION</scope>
</reference>
<feature type="domain" description="IF rod" evidence="5">
    <location>
        <begin position="5"/>
        <end position="119"/>
    </location>
</feature>
<evidence type="ECO:0000256" key="2">
    <source>
        <dbReference type="ARBA" id="ARBA00022754"/>
    </source>
</evidence>
<evidence type="ECO:0000256" key="1">
    <source>
        <dbReference type="ARBA" id="ARBA00022744"/>
    </source>
</evidence>
<evidence type="ECO:0000313" key="7">
    <source>
        <dbReference type="Proteomes" id="UP000694416"/>
    </source>
</evidence>
<evidence type="ECO:0000256" key="4">
    <source>
        <dbReference type="SAM" id="MobiDB-lite"/>
    </source>
</evidence>
<keyword evidence="7" id="KW-1185">Reference proteome</keyword>
<dbReference type="PANTHER" id="PTHR45616:SF52">
    <property type="entry name" value="KERATIN, TYPE II CUTICULAR HB3"/>
    <property type="match status" value="1"/>
</dbReference>
<dbReference type="Gene3D" id="1.20.5.170">
    <property type="match status" value="1"/>
</dbReference>
<accession>A0A8C9ITM6</accession>
<dbReference type="GO" id="GO:0045109">
    <property type="term" value="P:intermediate filament organization"/>
    <property type="evidence" value="ECO:0007669"/>
    <property type="project" value="TreeGrafter"/>
</dbReference>
<proteinExistence type="predicted"/>
<dbReference type="GO" id="GO:0045095">
    <property type="term" value="C:keratin filament"/>
    <property type="evidence" value="ECO:0007669"/>
    <property type="project" value="TreeGrafter"/>
</dbReference>
<dbReference type="Ensembl" id="ENSPTET00000056051.1">
    <property type="protein sequence ID" value="ENSPTEP00000042016.1"/>
    <property type="gene ID" value="ENSPTEG00000038393.1"/>
</dbReference>
<reference evidence="6" key="2">
    <citation type="submission" date="2025-09" db="UniProtKB">
        <authorList>
            <consortium name="Ensembl"/>
        </authorList>
    </citation>
    <scope>IDENTIFICATION</scope>
</reference>
<dbReference type="AlphaFoldDB" id="A0A8C9ITM6"/>
<protein>
    <recommendedName>
        <fullName evidence="5">IF rod domain-containing protein</fullName>
    </recommendedName>
</protein>
<keyword evidence="1" id="KW-0416">Keratin</keyword>
<dbReference type="InterPro" id="IPR039008">
    <property type="entry name" value="IF_rod_dom"/>
</dbReference>
<sequence length="182" mass="19547">MGSPCEELKATVQKHMQSLRPSREDLNRLNQAIQRLTVEMGSAESQPCELGEAKDPPALQEEGGSGSAKGKLAWLEAALQRAKQDVTQQLCEYRELMILKRGLDFEIASYHKLLEGEESGAFLPWTVVLRFAGPRPGLRPPTPAPAGSSTLETSAPGGGYALCGSPGCGCVGRFSCWGSLRC</sequence>
<dbReference type="GO" id="GO:0005615">
    <property type="term" value="C:extracellular space"/>
    <property type="evidence" value="ECO:0007669"/>
    <property type="project" value="TreeGrafter"/>
</dbReference>
<feature type="region of interest" description="Disordered" evidence="4">
    <location>
        <begin position="1"/>
        <end position="24"/>
    </location>
</feature>
<keyword evidence="2" id="KW-0403">Intermediate filament</keyword>
<name>A0A8C9ITM6_9PRIM</name>
<dbReference type="SUPFAM" id="SSF64593">
    <property type="entry name" value="Intermediate filament protein, coiled coil region"/>
    <property type="match status" value="1"/>
</dbReference>